<accession>A0A170PQ63</accession>
<feature type="domain" description="DUF7673" evidence="1">
    <location>
        <begin position="13"/>
        <end position="97"/>
    </location>
</feature>
<dbReference type="Pfam" id="PF24720">
    <property type="entry name" value="DUF7673"/>
    <property type="match status" value="1"/>
</dbReference>
<evidence type="ECO:0000313" key="2">
    <source>
        <dbReference type="EMBL" id="CUS46656.1"/>
    </source>
</evidence>
<reference evidence="2" key="1">
    <citation type="submission" date="2015-10" db="EMBL/GenBank/DDBJ databases">
        <authorList>
            <person name="Gilbert D.G."/>
        </authorList>
    </citation>
    <scope>NUCLEOTIDE SEQUENCE</scope>
</reference>
<dbReference type="AlphaFoldDB" id="A0A170PQ63"/>
<name>A0A170PQ63_9ZZZZ</name>
<gene>
    <name evidence="2" type="ORF">MGWOODY_Smn418</name>
</gene>
<organism evidence="2">
    <name type="scientific">hydrothermal vent metagenome</name>
    <dbReference type="NCBI Taxonomy" id="652676"/>
    <lineage>
        <taxon>unclassified sequences</taxon>
        <taxon>metagenomes</taxon>
        <taxon>ecological metagenomes</taxon>
    </lineage>
</organism>
<dbReference type="EMBL" id="CZQE01000384">
    <property type="protein sequence ID" value="CUS46656.1"/>
    <property type="molecule type" value="Genomic_DNA"/>
</dbReference>
<sequence>MTAAPFGKAAAGKALDRLIDLARSDTGQARRAANFLLAWWNGEDCGHFPIADLFGVDATIATHITTIIGFLGQHEGAIYPDAFGRKAEMIELVGRWRDFADEDG</sequence>
<proteinExistence type="predicted"/>
<dbReference type="InterPro" id="IPR056090">
    <property type="entry name" value="DUF7673"/>
</dbReference>
<protein>
    <recommendedName>
        <fullName evidence="1">DUF7673 domain-containing protein</fullName>
    </recommendedName>
</protein>
<evidence type="ECO:0000259" key="1">
    <source>
        <dbReference type="Pfam" id="PF24720"/>
    </source>
</evidence>